<dbReference type="AlphaFoldDB" id="A0ABD5SW49"/>
<accession>A0ABD5SW49</accession>
<reference evidence="3 4" key="1">
    <citation type="journal article" date="2019" name="Int. J. Syst. Evol. Microbiol.">
        <title>The Global Catalogue of Microorganisms (GCM) 10K type strain sequencing project: providing services to taxonomists for standard genome sequencing and annotation.</title>
        <authorList>
            <consortium name="The Broad Institute Genomics Platform"/>
            <consortium name="The Broad Institute Genome Sequencing Center for Infectious Disease"/>
            <person name="Wu L."/>
            <person name="Ma J."/>
        </authorList>
    </citation>
    <scope>NUCLEOTIDE SEQUENCE [LARGE SCALE GENOMIC DNA]</scope>
    <source>
        <strain evidence="3 4">LMG 29247</strain>
    </source>
</reference>
<dbReference type="PANTHER" id="PTHR34512:SF30">
    <property type="entry name" value="OUTER MEMBRANE PROTEIN ASSEMBLY FACTOR BAMB"/>
    <property type="match status" value="1"/>
</dbReference>
<feature type="domain" description="Pyrrolo-quinoline quinone repeat" evidence="2">
    <location>
        <begin position="91"/>
        <end position="232"/>
    </location>
</feature>
<feature type="compositionally biased region" description="Polar residues" evidence="1">
    <location>
        <begin position="1"/>
        <end position="11"/>
    </location>
</feature>
<dbReference type="SUPFAM" id="SSF50998">
    <property type="entry name" value="Quinoprotein alcohol dehydrogenase-like"/>
    <property type="match status" value="3"/>
</dbReference>
<protein>
    <submittedName>
        <fullName evidence="3">PQQ-binding-like beta-propeller repeat protein</fullName>
    </submittedName>
</protein>
<keyword evidence="4" id="KW-1185">Reference proteome</keyword>
<dbReference type="InterPro" id="IPR015943">
    <property type="entry name" value="WD40/YVTN_repeat-like_dom_sf"/>
</dbReference>
<feature type="region of interest" description="Disordered" evidence="1">
    <location>
        <begin position="1"/>
        <end position="21"/>
    </location>
</feature>
<dbReference type="Proteomes" id="UP001596383">
    <property type="component" value="Unassembled WGS sequence"/>
</dbReference>
<dbReference type="InterPro" id="IPR011047">
    <property type="entry name" value="Quinoprotein_ADH-like_sf"/>
</dbReference>
<evidence type="ECO:0000259" key="2">
    <source>
        <dbReference type="Pfam" id="PF13360"/>
    </source>
</evidence>
<dbReference type="PANTHER" id="PTHR34512">
    <property type="entry name" value="CELL SURFACE PROTEIN"/>
    <property type="match status" value="1"/>
</dbReference>
<dbReference type="Gene3D" id="2.130.10.10">
    <property type="entry name" value="YVTN repeat-like/Quinoprotein amine dehydrogenase"/>
    <property type="match status" value="2"/>
</dbReference>
<dbReference type="InterPro" id="IPR002372">
    <property type="entry name" value="PQQ_rpt_dom"/>
</dbReference>
<sequence>MYGVDPQNTGHHPTATGPSGEEVELRTVFESEGVISNSLAIADGMLYVAADNHLHAVDLATEELEWKKQVNASPSAHPTVSDKRVYAGTKDGVVAVERGSDTVLWRNDIGISSVNPVIAEEAVVGTQNLVLHRFDPESGDEKPLHNMRDYQGGGPHTNVPAVTDGTVYFAGENTLYAVDIETGEVEWEFENPAGEPLGESNPAVKDGTVYVGGEDQRLYAIDANNGSEEWSFTVNASVKCSPSIADGTIYFGGAGAGAQKLFAIDRESRDHVWGPKDLRYSVRSKPIIADGIVYVSSYHDLFALNSEDGTLKWQFESLGEGESIRASPAVSNGSLYVPTAEGHIYAIDSMN</sequence>
<dbReference type="Pfam" id="PF13360">
    <property type="entry name" value="PQQ_2"/>
    <property type="match status" value="2"/>
</dbReference>
<dbReference type="RefSeq" id="WP_273742156.1">
    <property type="nucleotide sequence ID" value="NZ_JAQIVI010000768.1"/>
</dbReference>
<feature type="domain" description="Pyrrolo-quinoline quinone repeat" evidence="2">
    <location>
        <begin position="242"/>
        <end position="349"/>
    </location>
</feature>
<evidence type="ECO:0000256" key="1">
    <source>
        <dbReference type="SAM" id="MobiDB-lite"/>
    </source>
</evidence>
<dbReference type="EMBL" id="JBHSWV010000768">
    <property type="protein sequence ID" value="MFC6769516.1"/>
    <property type="molecule type" value="Genomic_DNA"/>
</dbReference>
<gene>
    <name evidence="3" type="ORF">ACFQE6_32125</name>
</gene>
<name>A0ABD5SW49_9EURY</name>
<dbReference type="InterPro" id="IPR018391">
    <property type="entry name" value="PQQ_b-propeller_rpt"/>
</dbReference>
<evidence type="ECO:0000313" key="4">
    <source>
        <dbReference type="Proteomes" id="UP001596383"/>
    </source>
</evidence>
<comment type="caution">
    <text evidence="3">The sequence shown here is derived from an EMBL/GenBank/DDBJ whole genome shotgun (WGS) entry which is preliminary data.</text>
</comment>
<organism evidence="3 4">
    <name type="scientific">Natrinema soli</name>
    <dbReference type="NCBI Taxonomy" id="1930624"/>
    <lineage>
        <taxon>Archaea</taxon>
        <taxon>Methanobacteriati</taxon>
        <taxon>Methanobacteriota</taxon>
        <taxon>Stenosarchaea group</taxon>
        <taxon>Halobacteria</taxon>
        <taxon>Halobacteriales</taxon>
        <taxon>Natrialbaceae</taxon>
        <taxon>Natrinema</taxon>
    </lineage>
</organism>
<proteinExistence type="predicted"/>
<evidence type="ECO:0000313" key="3">
    <source>
        <dbReference type="EMBL" id="MFC6769516.1"/>
    </source>
</evidence>
<dbReference type="SMART" id="SM00564">
    <property type="entry name" value="PQQ"/>
    <property type="match status" value="8"/>
</dbReference>